<evidence type="ECO:0000313" key="1">
    <source>
        <dbReference type="EMBL" id="MPC20269.1"/>
    </source>
</evidence>
<organism evidence="1 2">
    <name type="scientific">Portunus trituberculatus</name>
    <name type="common">Swimming crab</name>
    <name type="synonym">Neptunus trituberculatus</name>
    <dbReference type="NCBI Taxonomy" id="210409"/>
    <lineage>
        <taxon>Eukaryota</taxon>
        <taxon>Metazoa</taxon>
        <taxon>Ecdysozoa</taxon>
        <taxon>Arthropoda</taxon>
        <taxon>Crustacea</taxon>
        <taxon>Multicrustacea</taxon>
        <taxon>Malacostraca</taxon>
        <taxon>Eumalacostraca</taxon>
        <taxon>Eucarida</taxon>
        <taxon>Decapoda</taxon>
        <taxon>Pleocyemata</taxon>
        <taxon>Brachyura</taxon>
        <taxon>Eubrachyura</taxon>
        <taxon>Portunoidea</taxon>
        <taxon>Portunidae</taxon>
        <taxon>Portuninae</taxon>
        <taxon>Portunus</taxon>
    </lineage>
</organism>
<sequence>MVRCAESCFRPSLSVSCFLLPSFLSSRKKKACNYHESILSIPFTIFGPSLLPHSLRISPKARPLGVVRESGRLPCIAPLNPYAPSLPPKFGCIRDRQFMRKCYDLERHSSWR</sequence>
<dbReference type="AlphaFoldDB" id="A0A5B7DGG8"/>
<evidence type="ECO:0000313" key="2">
    <source>
        <dbReference type="Proteomes" id="UP000324222"/>
    </source>
</evidence>
<keyword evidence="2" id="KW-1185">Reference proteome</keyword>
<gene>
    <name evidence="1" type="ORF">E2C01_013205</name>
</gene>
<proteinExistence type="predicted"/>
<comment type="caution">
    <text evidence="1">The sequence shown here is derived from an EMBL/GenBank/DDBJ whole genome shotgun (WGS) entry which is preliminary data.</text>
</comment>
<dbReference type="EMBL" id="VSRR010000853">
    <property type="protein sequence ID" value="MPC20269.1"/>
    <property type="molecule type" value="Genomic_DNA"/>
</dbReference>
<name>A0A5B7DGG8_PORTR</name>
<reference evidence="1 2" key="1">
    <citation type="submission" date="2019-05" db="EMBL/GenBank/DDBJ databases">
        <title>Another draft genome of Portunus trituberculatus and its Hox gene families provides insights of decapod evolution.</title>
        <authorList>
            <person name="Jeong J.-H."/>
            <person name="Song I."/>
            <person name="Kim S."/>
            <person name="Choi T."/>
            <person name="Kim D."/>
            <person name="Ryu S."/>
            <person name="Kim W."/>
        </authorList>
    </citation>
    <scope>NUCLEOTIDE SEQUENCE [LARGE SCALE GENOMIC DNA]</scope>
    <source>
        <tissue evidence="1">Muscle</tissue>
    </source>
</reference>
<protein>
    <submittedName>
        <fullName evidence="1">Uncharacterized protein</fullName>
    </submittedName>
</protein>
<accession>A0A5B7DGG8</accession>
<dbReference type="Proteomes" id="UP000324222">
    <property type="component" value="Unassembled WGS sequence"/>
</dbReference>